<dbReference type="EMBL" id="CBXV010000008">
    <property type="protein sequence ID" value="CDM66489.1"/>
    <property type="molecule type" value="Genomic_DNA"/>
</dbReference>
<keyword evidence="5" id="KW-1185">Reference proteome</keyword>
<sequence length="582" mass="61826">MTAHKDLKSVQEARDLVEAAHQAQKTLARFDQTTVDRICDAMARAALREAARLGEMATAETGYGVPADKREKNRFAAEDVWNYFRGMRTVGVIRETEEIIEIASPRGVIAAIIPSTNPTSTAIFKCLIAIKSRNAVVLSPHPSAVNCINETVRVVREAAVKEGLPPEAIGCMTAATIEGTEALMKHKLTALILATGGIGLVRAAYSSGKPAFGVGPGNVPVFIDRTADVPTAVQNVLTGKCFDNGTICSSEQAIVADAPIAKEVREQLKLQGAHFLNAEEADRLARIVATPQRTLNPAIVGKSARVIAEMAGISVPPTTRCLVAEVGGVGRDYPLSMEKLSPILAFYVVDGVEQGAQLCHEILSFGGMGHTVGIHTRSRETAKRFGMEMPASRIIVNSPTTHGAIGFSTALPPSMTLGCGSWGGNVTSDNISPLHLMDIKRIAFGIRAVGGARVVPVERERSSAPSITSVPIDREQIAAIVDRFLAKRRVEMVGSQSEATVGNGAGSASPPQTPVSEQEAAASSANGDRAVERSAPRVVDFVCEEDVRRAIQRGEKIYINARTIITPAARDMGEAAEVFAKV</sequence>
<dbReference type="InterPro" id="IPR016162">
    <property type="entry name" value="Ald_DH_N"/>
</dbReference>
<gene>
    <name evidence="4" type="ORF">PYK22_02519</name>
</gene>
<accession>A0A0B6X1R1</accession>
<dbReference type="SUPFAM" id="SSF53720">
    <property type="entry name" value="ALDH-like"/>
    <property type="match status" value="1"/>
</dbReference>
<dbReference type="PANTHER" id="PTHR11699">
    <property type="entry name" value="ALDEHYDE DEHYDROGENASE-RELATED"/>
    <property type="match status" value="1"/>
</dbReference>
<dbReference type="STRING" id="454194.PYK22_02519"/>
<dbReference type="RefSeq" id="WP_083437920.1">
    <property type="nucleotide sequence ID" value="NZ_CBXV010000008.1"/>
</dbReference>
<dbReference type="InterPro" id="IPR015590">
    <property type="entry name" value="Aldehyde_DH_dom"/>
</dbReference>
<feature type="region of interest" description="Disordered" evidence="2">
    <location>
        <begin position="495"/>
        <end position="531"/>
    </location>
</feature>
<dbReference type="Gene3D" id="3.40.309.10">
    <property type="entry name" value="Aldehyde Dehydrogenase, Chain A, domain 2"/>
    <property type="match status" value="1"/>
</dbReference>
<evidence type="ECO:0000256" key="2">
    <source>
        <dbReference type="SAM" id="MobiDB-lite"/>
    </source>
</evidence>
<evidence type="ECO:0000313" key="5">
    <source>
        <dbReference type="Proteomes" id="UP000031518"/>
    </source>
</evidence>
<proteinExistence type="predicted"/>
<feature type="domain" description="Aldehyde dehydrogenase" evidence="3">
    <location>
        <begin position="9"/>
        <end position="269"/>
    </location>
</feature>
<dbReference type="Pfam" id="PF00171">
    <property type="entry name" value="Aldedh"/>
    <property type="match status" value="1"/>
</dbReference>
<organism evidence="4 5">
    <name type="scientific">Pyrinomonas methylaliphatogenes</name>
    <dbReference type="NCBI Taxonomy" id="454194"/>
    <lineage>
        <taxon>Bacteria</taxon>
        <taxon>Pseudomonadati</taxon>
        <taxon>Acidobacteriota</taxon>
        <taxon>Blastocatellia</taxon>
        <taxon>Blastocatellales</taxon>
        <taxon>Pyrinomonadaceae</taxon>
        <taxon>Pyrinomonas</taxon>
    </lineage>
</organism>
<reference evidence="4 5" key="1">
    <citation type="submission" date="2013-12" db="EMBL/GenBank/DDBJ databases">
        <authorList>
            <person name="Stott M."/>
        </authorList>
    </citation>
    <scope>NUCLEOTIDE SEQUENCE [LARGE SCALE GENOMIC DNA]</scope>
    <source>
        <strain evidence="4 5">K22</strain>
    </source>
</reference>
<dbReference type="GO" id="GO:0016620">
    <property type="term" value="F:oxidoreductase activity, acting on the aldehyde or oxo group of donors, NAD or NADP as acceptor"/>
    <property type="evidence" value="ECO:0007669"/>
    <property type="project" value="InterPro"/>
</dbReference>
<reference evidence="4 5" key="2">
    <citation type="submission" date="2015-01" db="EMBL/GenBank/DDBJ databases">
        <title>Complete genome sequence of Pyrinomonas methylaliphatogenes type strain K22T.</title>
        <authorList>
            <person name="Lee K.C.Y."/>
            <person name="Power J.F."/>
            <person name="Dunfield P.F."/>
            <person name="Morgan X.C."/>
            <person name="Huttenhower C."/>
            <person name="Stott M.B."/>
        </authorList>
    </citation>
    <scope>NUCLEOTIDE SEQUENCE [LARGE SCALE GENOMIC DNA]</scope>
    <source>
        <strain evidence="4 5">K22</strain>
    </source>
</reference>
<evidence type="ECO:0000256" key="1">
    <source>
        <dbReference type="ARBA" id="ARBA00023002"/>
    </source>
</evidence>
<dbReference type="InterPro" id="IPR016161">
    <property type="entry name" value="Ald_DH/histidinol_DH"/>
</dbReference>
<dbReference type="Proteomes" id="UP000031518">
    <property type="component" value="Unassembled WGS sequence"/>
</dbReference>
<evidence type="ECO:0000313" key="4">
    <source>
        <dbReference type="EMBL" id="CDM66489.1"/>
    </source>
</evidence>
<dbReference type="InterPro" id="IPR016163">
    <property type="entry name" value="Ald_DH_C"/>
</dbReference>
<dbReference type="AlphaFoldDB" id="A0A0B6X1R1"/>
<keyword evidence="1" id="KW-0560">Oxidoreductase</keyword>
<dbReference type="OrthoDB" id="9804734at2"/>
<name>A0A0B6X1R1_9BACT</name>
<evidence type="ECO:0000259" key="3">
    <source>
        <dbReference type="Pfam" id="PF00171"/>
    </source>
</evidence>
<dbReference type="Gene3D" id="3.40.605.10">
    <property type="entry name" value="Aldehyde Dehydrogenase, Chain A, domain 1"/>
    <property type="match status" value="1"/>
</dbReference>
<dbReference type="CDD" id="cd07122">
    <property type="entry name" value="ALDH_F20_ACDH"/>
    <property type="match status" value="1"/>
</dbReference>
<protein>
    <submittedName>
        <fullName evidence="4">NAD-dependent aldehyde dehydrogenase</fullName>
    </submittedName>
</protein>